<comment type="caution">
    <text evidence="2">The sequence shown here is derived from an EMBL/GenBank/DDBJ whole genome shotgun (WGS) entry which is preliminary data.</text>
</comment>
<feature type="compositionally biased region" description="Polar residues" evidence="1">
    <location>
        <begin position="124"/>
        <end position="136"/>
    </location>
</feature>
<dbReference type="EMBL" id="JAFEKC020000013">
    <property type="protein sequence ID" value="KAK0511271.1"/>
    <property type="molecule type" value="Genomic_DNA"/>
</dbReference>
<proteinExistence type="predicted"/>
<dbReference type="AlphaFoldDB" id="A0AA39U9E3"/>
<feature type="compositionally biased region" description="Basic and acidic residues" evidence="1">
    <location>
        <begin position="387"/>
        <end position="407"/>
    </location>
</feature>
<evidence type="ECO:0000256" key="1">
    <source>
        <dbReference type="SAM" id="MobiDB-lite"/>
    </source>
</evidence>
<feature type="region of interest" description="Disordered" evidence="1">
    <location>
        <begin position="357"/>
        <end position="442"/>
    </location>
</feature>
<gene>
    <name evidence="2" type="ORF">JMJ35_005844</name>
</gene>
<evidence type="ECO:0000313" key="3">
    <source>
        <dbReference type="Proteomes" id="UP001166286"/>
    </source>
</evidence>
<protein>
    <submittedName>
        <fullName evidence="2">Uncharacterized protein</fullName>
    </submittedName>
</protein>
<feature type="region of interest" description="Disordered" evidence="1">
    <location>
        <begin position="118"/>
        <end position="143"/>
    </location>
</feature>
<name>A0AA39U9E3_9LECA</name>
<dbReference type="Proteomes" id="UP001166286">
    <property type="component" value="Unassembled WGS sequence"/>
</dbReference>
<feature type="compositionally biased region" description="Basic and acidic residues" evidence="1">
    <location>
        <begin position="363"/>
        <end position="376"/>
    </location>
</feature>
<feature type="compositionally biased region" description="Polar residues" evidence="1">
    <location>
        <begin position="14"/>
        <end position="25"/>
    </location>
</feature>
<accession>A0AA39U9E3</accession>
<evidence type="ECO:0000313" key="2">
    <source>
        <dbReference type="EMBL" id="KAK0511271.1"/>
    </source>
</evidence>
<feature type="region of interest" description="Disordered" evidence="1">
    <location>
        <begin position="1"/>
        <end position="28"/>
    </location>
</feature>
<reference evidence="2" key="1">
    <citation type="submission" date="2023-03" db="EMBL/GenBank/DDBJ databases">
        <title>Complete genome of Cladonia borealis.</title>
        <authorList>
            <person name="Park H."/>
        </authorList>
    </citation>
    <scope>NUCLEOTIDE SEQUENCE</scope>
    <source>
        <strain evidence="2">ANT050790</strain>
    </source>
</reference>
<organism evidence="2 3">
    <name type="scientific">Cladonia borealis</name>
    <dbReference type="NCBI Taxonomy" id="184061"/>
    <lineage>
        <taxon>Eukaryota</taxon>
        <taxon>Fungi</taxon>
        <taxon>Dikarya</taxon>
        <taxon>Ascomycota</taxon>
        <taxon>Pezizomycotina</taxon>
        <taxon>Lecanoromycetes</taxon>
        <taxon>OSLEUM clade</taxon>
        <taxon>Lecanoromycetidae</taxon>
        <taxon>Lecanorales</taxon>
        <taxon>Lecanorineae</taxon>
        <taxon>Cladoniaceae</taxon>
        <taxon>Cladonia</taxon>
    </lineage>
</organism>
<keyword evidence="3" id="KW-1185">Reference proteome</keyword>
<sequence>MISTDLFSGGHSPSACSLDSGTNPDTDFIDRQRHARQQLSLSDTEDTTRQIKTSLWLDGDQNQAVSESNIWDIPSYEGTPSESVLSQMHESPILSHEEPQVDGFIPRIPLLSHLMQTEKHVSKTADNPSLPTSSDDNPPPGPITPLAPLVLVPKIHHPTSIMGTIIHCLSALSTLKVSPFQPLAISSLEAIFHIEDHQPHIPALVGLPLWMRQHNNKNDTTINQEENEMVRQLWICAASDDPSSFGTAPSQTGSKVVMRKDGVNLIPQHLEALCQFCLYVLQESCGDAGKLSSNPHKCEKQRKMLKKMATKRGFEEFWEEYREERASRDERWMKLPSPFDSRKLGMRYERLVNTVNGGLGGEKSMRKTEKVEEMTRTEGSVTRGLARKREGLSEADGRGGRIKRESSEASSEESDVLPPSKRRTRYSGKSVTRSSVSSNMES</sequence>
<feature type="compositionally biased region" description="Low complexity" evidence="1">
    <location>
        <begin position="427"/>
        <end position="442"/>
    </location>
</feature>